<proteinExistence type="predicted"/>
<evidence type="ECO:0008006" key="3">
    <source>
        <dbReference type="Google" id="ProtNLM"/>
    </source>
</evidence>
<evidence type="ECO:0000313" key="1">
    <source>
        <dbReference type="Ensembl" id="ENSPKIP00000003369.1"/>
    </source>
</evidence>
<dbReference type="Ensembl" id="ENSPKIT00000027330.1">
    <property type="protein sequence ID" value="ENSPKIP00000003369.1"/>
    <property type="gene ID" value="ENSPKIG00000020903.1"/>
</dbReference>
<reference evidence="1" key="1">
    <citation type="submission" date="2025-08" db="UniProtKB">
        <authorList>
            <consortium name="Ensembl"/>
        </authorList>
    </citation>
    <scope>IDENTIFICATION</scope>
</reference>
<dbReference type="AlphaFoldDB" id="A0A3B3QC69"/>
<evidence type="ECO:0000313" key="2">
    <source>
        <dbReference type="Proteomes" id="UP000261540"/>
    </source>
</evidence>
<dbReference type="Proteomes" id="UP000261540">
    <property type="component" value="Unplaced"/>
</dbReference>
<dbReference type="GeneTree" id="ENSGT00940000177259"/>
<organism evidence="1 2">
    <name type="scientific">Paramormyrops kingsleyae</name>
    <dbReference type="NCBI Taxonomy" id="1676925"/>
    <lineage>
        <taxon>Eukaryota</taxon>
        <taxon>Metazoa</taxon>
        <taxon>Chordata</taxon>
        <taxon>Craniata</taxon>
        <taxon>Vertebrata</taxon>
        <taxon>Euteleostomi</taxon>
        <taxon>Actinopterygii</taxon>
        <taxon>Neopterygii</taxon>
        <taxon>Teleostei</taxon>
        <taxon>Osteoglossocephala</taxon>
        <taxon>Osteoglossomorpha</taxon>
        <taxon>Osteoglossiformes</taxon>
        <taxon>Mormyridae</taxon>
        <taxon>Paramormyrops</taxon>
    </lineage>
</organism>
<sequence>CKFLVFWSKCKVFCTPDECRTPGIMVWGIIGYDFSDILHPHVLPLLKQLLGTVFQQDNARPHTACVSMDCLRHEVLPWPVRSPDLSPIKRISSAYLPLRRCLKVYNSF</sequence>
<accession>A0A3B3QC69</accession>
<name>A0A3B3QC69_9TELE</name>
<dbReference type="GO" id="GO:0003676">
    <property type="term" value="F:nucleic acid binding"/>
    <property type="evidence" value="ECO:0007669"/>
    <property type="project" value="InterPro"/>
</dbReference>
<dbReference type="InterPro" id="IPR036397">
    <property type="entry name" value="RNaseH_sf"/>
</dbReference>
<protein>
    <recommendedName>
        <fullName evidence="3">Tc1-like transposase DDE domain-containing protein</fullName>
    </recommendedName>
</protein>
<dbReference type="Gene3D" id="3.30.420.10">
    <property type="entry name" value="Ribonuclease H-like superfamily/Ribonuclease H"/>
    <property type="match status" value="1"/>
</dbReference>
<keyword evidence="2" id="KW-1185">Reference proteome</keyword>
<reference evidence="1" key="2">
    <citation type="submission" date="2025-09" db="UniProtKB">
        <authorList>
            <consortium name="Ensembl"/>
        </authorList>
    </citation>
    <scope>IDENTIFICATION</scope>
</reference>